<protein>
    <submittedName>
        <fullName evidence="1">Uncharacterized protein</fullName>
    </submittedName>
</protein>
<dbReference type="EMBL" id="JAEHTE010000002">
    <property type="protein sequence ID" value="MBI6882795.1"/>
    <property type="molecule type" value="Genomic_DNA"/>
</dbReference>
<dbReference type="Proteomes" id="UP000637061">
    <property type="component" value="Unassembled WGS sequence"/>
</dbReference>
<evidence type="ECO:0000313" key="2">
    <source>
        <dbReference type="Proteomes" id="UP000637061"/>
    </source>
</evidence>
<comment type="caution">
    <text evidence="1">The sequence shown here is derived from an EMBL/GenBank/DDBJ whole genome shotgun (WGS) entry which is preliminary data.</text>
</comment>
<name>A0A8I1EAD6_PSEPU</name>
<reference evidence="1" key="1">
    <citation type="submission" date="2020-12" db="EMBL/GenBank/DDBJ databases">
        <title>Enhanced detection system for hospital associated transmission using whole genome sequencing surveillance.</title>
        <authorList>
            <person name="Harrison L.H."/>
            <person name="Van Tyne D."/>
            <person name="Marsh J.W."/>
            <person name="Griffith M.P."/>
            <person name="Snyder D.J."/>
            <person name="Cooper V.S."/>
            <person name="Mustapha M."/>
        </authorList>
    </citation>
    <scope>NUCLEOTIDE SEQUENCE</scope>
    <source>
        <strain evidence="1">PSB00042</strain>
    </source>
</reference>
<proteinExistence type="predicted"/>
<evidence type="ECO:0000313" key="1">
    <source>
        <dbReference type="EMBL" id="MBI6882795.1"/>
    </source>
</evidence>
<sequence>MSHNGSNQANVTVLQASTPTSSDILRKLQWKQMRHDEIYHSDICLLRIQARIAHHTLHLGKYSGKMVEALIAKGGVDTEALTRVVLDGIIIAMSSANTLSIPLWKIDGAEEDLSGALGGRQIHGMVDTHILGFTVLMGHMAKAVEALDHVEPLNSRLAYEVALKKIWLVLLKSWRILSSEKLEDALRKKMLVIEKRNPFYGRHPNYENDFKPTGHESGKI</sequence>
<dbReference type="RefSeq" id="WP_198746421.1">
    <property type="nucleotide sequence ID" value="NZ_JAEHTE010000002.1"/>
</dbReference>
<organism evidence="1 2">
    <name type="scientific">Pseudomonas putida</name>
    <name type="common">Arthrobacter siderocapsulatus</name>
    <dbReference type="NCBI Taxonomy" id="303"/>
    <lineage>
        <taxon>Bacteria</taxon>
        <taxon>Pseudomonadati</taxon>
        <taxon>Pseudomonadota</taxon>
        <taxon>Gammaproteobacteria</taxon>
        <taxon>Pseudomonadales</taxon>
        <taxon>Pseudomonadaceae</taxon>
        <taxon>Pseudomonas</taxon>
    </lineage>
</organism>
<accession>A0A8I1EAD6</accession>
<gene>
    <name evidence="1" type="ORF">JEU22_02625</name>
</gene>
<dbReference type="AlphaFoldDB" id="A0A8I1EAD6"/>